<evidence type="ECO:0000256" key="2">
    <source>
        <dbReference type="ARBA" id="ARBA00022801"/>
    </source>
</evidence>
<feature type="signal peptide" evidence="3">
    <location>
        <begin position="1"/>
        <end position="18"/>
    </location>
</feature>
<dbReference type="Gene3D" id="3.40.50.1820">
    <property type="entry name" value="alpha/beta hydrolase"/>
    <property type="match status" value="1"/>
</dbReference>
<dbReference type="RefSeq" id="XP_024721679.1">
    <property type="nucleotide sequence ID" value="XM_024869209.1"/>
</dbReference>
<dbReference type="InterPro" id="IPR051299">
    <property type="entry name" value="AB_hydrolase_lip/est"/>
</dbReference>
<sequence length="322" mass="33773">MWSLLLHVAALYSVGIHAAPLVQRDNTVSASELATFELFAQYSGAAYCFDSVHKNGTISCSSGGGNCPLVESANASVLNAFQAGSTKTLGYVAVDPTNSLIVCAIQGTQVSTNPVNVLTDVDIIRSKTDLCGDANTTDGCLVHDGFHNAMQDAATVVLPAVQAALQEYPDYKVITTGHSLGAAVSALLGTLLRNNGIVVDMYTFGQPKLGEVDISNYIQNQAPSQGMNYRVTHYNDIVPQLPEHEPGDWDHYYPEFWIDIGNGTVTPANIKVVEGRLFETGGNEGAKTGLGVLADIAAGGVTAHGEYFGAISACSSSPPASS</sequence>
<feature type="domain" description="Fungal lipase-type" evidence="4">
    <location>
        <begin position="103"/>
        <end position="243"/>
    </location>
</feature>
<reference evidence="5 6" key="1">
    <citation type="journal article" date="2018" name="New Phytol.">
        <title>Comparative genomics and transcriptomics depict ericoid mycorrhizal fungi as versatile saprotrophs and plant mutualists.</title>
        <authorList>
            <person name="Martino E."/>
            <person name="Morin E."/>
            <person name="Grelet G.A."/>
            <person name="Kuo A."/>
            <person name="Kohler A."/>
            <person name="Daghino S."/>
            <person name="Barry K.W."/>
            <person name="Cichocki N."/>
            <person name="Clum A."/>
            <person name="Dockter R.B."/>
            <person name="Hainaut M."/>
            <person name="Kuo R.C."/>
            <person name="LaButti K."/>
            <person name="Lindahl B.D."/>
            <person name="Lindquist E.A."/>
            <person name="Lipzen A."/>
            <person name="Khouja H.R."/>
            <person name="Magnuson J."/>
            <person name="Murat C."/>
            <person name="Ohm R.A."/>
            <person name="Singer S.W."/>
            <person name="Spatafora J.W."/>
            <person name="Wang M."/>
            <person name="Veneault-Fourrey C."/>
            <person name="Henrissat B."/>
            <person name="Grigoriev I.V."/>
            <person name="Martin F.M."/>
            <person name="Perotto S."/>
        </authorList>
    </citation>
    <scope>NUCLEOTIDE SEQUENCE [LARGE SCALE GENOMIC DNA]</scope>
    <source>
        <strain evidence="5 6">ATCC 22711</strain>
    </source>
</reference>
<dbReference type="GeneID" id="36577290"/>
<keyword evidence="6" id="KW-1185">Reference proteome</keyword>
<evidence type="ECO:0000259" key="4">
    <source>
        <dbReference type="Pfam" id="PF01764"/>
    </source>
</evidence>
<feature type="chain" id="PRO_5015469735" description="Fungal lipase-type domain-containing protein" evidence="3">
    <location>
        <begin position="19"/>
        <end position="322"/>
    </location>
</feature>
<evidence type="ECO:0000313" key="6">
    <source>
        <dbReference type="Proteomes" id="UP000241818"/>
    </source>
</evidence>
<dbReference type="Proteomes" id="UP000241818">
    <property type="component" value="Unassembled WGS sequence"/>
</dbReference>
<organism evidence="5 6">
    <name type="scientific">Amorphotheca resinae ATCC 22711</name>
    <dbReference type="NCBI Taxonomy" id="857342"/>
    <lineage>
        <taxon>Eukaryota</taxon>
        <taxon>Fungi</taxon>
        <taxon>Dikarya</taxon>
        <taxon>Ascomycota</taxon>
        <taxon>Pezizomycotina</taxon>
        <taxon>Leotiomycetes</taxon>
        <taxon>Helotiales</taxon>
        <taxon>Amorphothecaceae</taxon>
        <taxon>Amorphotheca</taxon>
    </lineage>
</organism>
<dbReference type="Pfam" id="PF01764">
    <property type="entry name" value="Lipase_3"/>
    <property type="match status" value="1"/>
</dbReference>
<dbReference type="CDD" id="cd00519">
    <property type="entry name" value="Lipase_3"/>
    <property type="match status" value="1"/>
</dbReference>
<gene>
    <name evidence="5" type="ORF">M430DRAFT_66107</name>
</gene>
<evidence type="ECO:0000256" key="1">
    <source>
        <dbReference type="ARBA" id="ARBA00022729"/>
    </source>
</evidence>
<dbReference type="GO" id="GO:0006629">
    <property type="term" value="P:lipid metabolic process"/>
    <property type="evidence" value="ECO:0007669"/>
    <property type="project" value="InterPro"/>
</dbReference>
<dbReference type="PANTHER" id="PTHR46640:SF1">
    <property type="entry name" value="FUNGAL LIPASE-LIKE DOMAIN-CONTAINING PROTEIN-RELATED"/>
    <property type="match status" value="1"/>
</dbReference>
<dbReference type="GO" id="GO:0016787">
    <property type="term" value="F:hydrolase activity"/>
    <property type="evidence" value="ECO:0007669"/>
    <property type="project" value="UniProtKB-KW"/>
</dbReference>
<dbReference type="PANTHER" id="PTHR46640">
    <property type="entry name" value="TRIACYLGLYCEROL LIPASE, PUTATIVE (AFU_ORTHOLOGUE AFUA_6G06510)-RELATED"/>
    <property type="match status" value="1"/>
</dbReference>
<dbReference type="InterPro" id="IPR029058">
    <property type="entry name" value="AB_hydrolase_fold"/>
</dbReference>
<dbReference type="AlphaFoldDB" id="A0A2T3B436"/>
<dbReference type="FunCoup" id="A0A2T3B436">
    <property type="interactions" value="7"/>
</dbReference>
<dbReference type="OrthoDB" id="426718at2759"/>
<proteinExistence type="predicted"/>
<dbReference type="EMBL" id="KZ679010">
    <property type="protein sequence ID" value="PSS20409.1"/>
    <property type="molecule type" value="Genomic_DNA"/>
</dbReference>
<evidence type="ECO:0000313" key="5">
    <source>
        <dbReference type="EMBL" id="PSS20409.1"/>
    </source>
</evidence>
<name>A0A2T3B436_AMORE</name>
<dbReference type="STRING" id="857342.A0A2T3B436"/>
<accession>A0A2T3B436</accession>
<dbReference type="InterPro" id="IPR002921">
    <property type="entry name" value="Fungal_lipase-type"/>
</dbReference>
<keyword evidence="2" id="KW-0378">Hydrolase</keyword>
<dbReference type="SUPFAM" id="SSF53474">
    <property type="entry name" value="alpha/beta-Hydrolases"/>
    <property type="match status" value="1"/>
</dbReference>
<keyword evidence="1 3" id="KW-0732">Signal</keyword>
<evidence type="ECO:0000256" key="3">
    <source>
        <dbReference type="SAM" id="SignalP"/>
    </source>
</evidence>
<protein>
    <recommendedName>
        <fullName evidence="4">Fungal lipase-type domain-containing protein</fullName>
    </recommendedName>
</protein>
<dbReference type="InParanoid" id="A0A2T3B436"/>